<evidence type="ECO:0000313" key="1">
    <source>
        <dbReference type="EMBL" id="KAJ1112873.1"/>
    </source>
</evidence>
<dbReference type="Proteomes" id="UP001066276">
    <property type="component" value="Chromosome 8"/>
</dbReference>
<organism evidence="1 2">
    <name type="scientific">Pleurodeles waltl</name>
    <name type="common">Iberian ribbed newt</name>
    <dbReference type="NCBI Taxonomy" id="8319"/>
    <lineage>
        <taxon>Eukaryota</taxon>
        <taxon>Metazoa</taxon>
        <taxon>Chordata</taxon>
        <taxon>Craniata</taxon>
        <taxon>Vertebrata</taxon>
        <taxon>Euteleostomi</taxon>
        <taxon>Amphibia</taxon>
        <taxon>Batrachia</taxon>
        <taxon>Caudata</taxon>
        <taxon>Salamandroidea</taxon>
        <taxon>Salamandridae</taxon>
        <taxon>Pleurodelinae</taxon>
        <taxon>Pleurodeles</taxon>
    </lineage>
</organism>
<accession>A0AAV7NI46</accession>
<gene>
    <name evidence="1" type="ORF">NDU88_001134</name>
</gene>
<comment type="caution">
    <text evidence="1">The sequence shown here is derived from an EMBL/GenBank/DDBJ whole genome shotgun (WGS) entry which is preliminary data.</text>
</comment>
<protein>
    <submittedName>
        <fullName evidence="1">Uncharacterized protein</fullName>
    </submittedName>
</protein>
<proteinExistence type="predicted"/>
<dbReference type="AlphaFoldDB" id="A0AAV7NI46"/>
<reference evidence="1" key="1">
    <citation type="journal article" date="2022" name="bioRxiv">
        <title>Sequencing and chromosome-scale assembly of the giantPleurodeles waltlgenome.</title>
        <authorList>
            <person name="Brown T."/>
            <person name="Elewa A."/>
            <person name="Iarovenko S."/>
            <person name="Subramanian E."/>
            <person name="Araus A.J."/>
            <person name="Petzold A."/>
            <person name="Susuki M."/>
            <person name="Suzuki K.-i.T."/>
            <person name="Hayashi T."/>
            <person name="Toyoda A."/>
            <person name="Oliveira C."/>
            <person name="Osipova E."/>
            <person name="Leigh N.D."/>
            <person name="Simon A."/>
            <person name="Yun M.H."/>
        </authorList>
    </citation>
    <scope>NUCLEOTIDE SEQUENCE</scope>
    <source>
        <strain evidence="1">20211129_DDA</strain>
        <tissue evidence="1">Liver</tissue>
    </source>
</reference>
<evidence type="ECO:0000313" key="2">
    <source>
        <dbReference type="Proteomes" id="UP001066276"/>
    </source>
</evidence>
<name>A0AAV7NI46_PLEWA</name>
<keyword evidence="2" id="KW-1185">Reference proteome</keyword>
<sequence>MEIKVVVKADCSRVGGFVVVMEKEDDLAAEGSRVEVSVEVIDGEDVVDAKVLGMSRSFDVKEDKYFVVAEGGLFEVMEGDDDVKAEGSTMGGFIEVMDNKDVVKAEGLRVGGSIIVMEDVAEAEGSRVRGSFEVMEYEDAVEVEGSRVGGSYNVMEEVVESKGPRV</sequence>
<dbReference type="EMBL" id="JANPWB010000012">
    <property type="protein sequence ID" value="KAJ1112873.1"/>
    <property type="molecule type" value="Genomic_DNA"/>
</dbReference>